<protein>
    <submittedName>
        <fullName evidence="2">GNAT family N-acetyltransferase</fullName>
    </submittedName>
</protein>
<accession>A0A2V1JXY5</accession>
<dbReference type="GO" id="GO:0016747">
    <property type="term" value="F:acyltransferase activity, transferring groups other than amino-acyl groups"/>
    <property type="evidence" value="ECO:0007669"/>
    <property type="project" value="InterPro"/>
</dbReference>
<comment type="caution">
    <text evidence="2">The sequence shown here is derived from an EMBL/GenBank/DDBJ whole genome shotgun (WGS) entry which is preliminary data.</text>
</comment>
<dbReference type="PANTHER" id="PTHR47237:SF2">
    <property type="entry name" value="BLL4206 PROTEIN"/>
    <property type="match status" value="1"/>
</dbReference>
<dbReference type="Pfam" id="PF18014">
    <property type="entry name" value="Acetyltransf_18"/>
    <property type="match status" value="1"/>
</dbReference>
<dbReference type="Proteomes" id="UP000245212">
    <property type="component" value="Unassembled WGS sequence"/>
</dbReference>
<keyword evidence="3" id="KW-1185">Reference proteome</keyword>
<proteinExistence type="predicted"/>
<evidence type="ECO:0000313" key="3">
    <source>
        <dbReference type="Proteomes" id="UP000245212"/>
    </source>
</evidence>
<evidence type="ECO:0000313" key="2">
    <source>
        <dbReference type="EMBL" id="PWF21269.1"/>
    </source>
</evidence>
<keyword evidence="2" id="KW-0808">Transferase</keyword>
<gene>
    <name evidence="2" type="ORF">DD235_15775</name>
</gene>
<dbReference type="Pfam" id="PF13673">
    <property type="entry name" value="Acetyltransf_10"/>
    <property type="match status" value="1"/>
</dbReference>
<dbReference type="InterPro" id="IPR052729">
    <property type="entry name" value="Acyl/Acetyltrans_Enzymes"/>
</dbReference>
<reference evidence="3" key="1">
    <citation type="submission" date="2018-05" db="EMBL/GenBank/DDBJ databases">
        <authorList>
            <person name="Li Y."/>
        </authorList>
    </citation>
    <scope>NUCLEOTIDE SEQUENCE [LARGE SCALE GENOMIC DNA]</scope>
    <source>
        <strain evidence="3">3d-2-2</strain>
    </source>
</reference>
<dbReference type="PROSITE" id="PS51186">
    <property type="entry name" value="GNAT"/>
    <property type="match status" value="1"/>
</dbReference>
<name>A0A2V1JXY5_9BURK</name>
<dbReference type="InterPro" id="IPR016181">
    <property type="entry name" value="Acyl_CoA_acyltransferase"/>
</dbReference>
<evidence type="ECO:0000259" key="1">
    <source>
        <dbReference type="PROSITE" id="PS51186"/>
    </source>
</evidence>
<dbReference type="PANTHER" id="PTHR47237">
    <property type="entry name" value="SLL0310 PROTEIN"/>
    <property type="match status" value="1"/>
</dbReference>
<dbReference type="Gene3D" id="3.40.630.30">
    <property type="match status" value="1"/>
</dbReference>
<sequence length="316" mass="33179">MAGRSHGAHQCRQVTPATAGGTTIMAETLENPDMLQQQESAWQFQPLREQDLPRAHALSVAARWPHRLEDWAFCLALGEGLAVWEQDALVGVALRWRYAHGMTIGLIIVADTHRGRGMASQMVEKLLADCASEPVLLHATPAGAGVYARQGFVPAGQVLQMQGEPAPVTPVVVAGQIAELADASALREAIALDDGATGMGRAALLQALASAGRMVGLYRDGRLQAYAVVRLFGRGQVIGPVIAPDRDCALALIDTLLAEAGPGLVRIDIPETSGLQTALLARGLQQVDTVAVMAKGAWPIPAGGSSRFALASQALA</sequence>
<dbReference type="SUPFAM" id="SSF55729">
    <property type="entry name" value="Acyl-CoA N-acyltransferases (Nat)"/>
    <property type="match status" value="1"/>
</dbReference>
<dbReference type="EMBL" id="QETA01000008">
    <property type="protein sequence ID" value="PWF21269.1"/>
    <property type="molecule type" value="Genomic_DNA"/>
</dbReference>
<dbReference type="Gene3D" id="3.40.630.90">
    <property type="match status" value="1"/>
</dbReference>
<dbReference type="AlphaFoldDB" id="A0A2V1JXY5"/>
<feature type="domain" description="N-acetyltransferase" evidence="1">
    <location>
        <begin position="42"/>
        <end position="193"/>
    </location>
</feature>
<organism evidence="2 3">
    <name type="scientific">Corticimicrobacter populi</name>
    <dbReference type="NCBI Taxonomy" id="2175229"/>
    <lineage>
        <taxon>Bacteria</taxon>
        <taxon>Pseudomonadati</taxon>
        <taxon>Pseudomonadota</taxon>
        <taxon>Betaproteobacteria</taxon>
        <taxon>Burkholderiales</taxon>
        <taxon>Alcaligenaceae</taxon>
        <taxon>Corticimicrobacter</taxon>
    </lineage>
</organism>
<dbReference type="InterPro" id="IPR041496">
    <property type="entry name" value="YitH/HolE_GNAT"/>
</dbReference>
<dbReference type="InterPro" id="IPR000182">
    <property type="entry name" value="GNAT_dom"/>
</dbReference>